<dbReference type="PROSITE" id="PS00194">
    <property type="entry name" value="THIOREDOXIN_1"/>
    <property type="match status" value="1"/>
</dbReference>
<feature type="active site" description="Nucleophile" evidence="6">
    <location>
        <position position="33"/>
    </location>
</feature>
<dbReference type="CDD" id="cd02947">
    <property type="entry name" value="TRX_family"/>
    <property type="match status" value="1"/>
</dbReference>
<dbReference type="InterPro" id="IPR005746">
    <property type="entry name" value="Thioredoxin"/>
</dbReference>
<feature type="disulfide bond" description="Redox-active" evidence="7">
    <location>
        <begin position="30"/>
        <end position="33"/>
    </location>
</feature>
<reference evidence="9 10" key="1">
    <citation type="journal article" date="2015" name="Nature">
        <title>rRNA introns, odd ribosomes, and small enigmatic genomes across a large radiation of phyla.</title>
        <authorList>
            <person name="Brown C.T."/>
            <person name="Hug L.A."/>
            <person name="Thomas B.C."/>
            <person name="Sharon I."/>
            <person name="Castelle C.J."/>
            <person name="Singh A."/>
            <person name="Wilkins M.J."/>
            <person name="Williams K.H."/>
            <person name="Banfield J.F."/>
        </authorList>
    </citation>
    <scope>NUCLEOTIDE SEQUENCE [LARGE SCALE GENOMIC DNA]</scope>
</reference>
<organism evidence="9 10">
    <name type="scientific">candidate division WS6 bacterium GW2011_GWA2_37_6</name>
    <dbReference type="NCBI Taxonomy" id="1619087"/>
    <lineage>
        <taxon>Bacteria</taxon>
        <taxon>Candidatus Dojkabacteria</taxon>
    </lineage>
</organism>
<evidence type="ECO:0000256" key="7">
    <source>
        <dbReference type="PIRSR" id="PIRSR000077-4"/>
    </source>
</evidence>
<sequence length="71" mass="8083">MATKFTDDNFEEDVLKSDKPVLVDFWAEWCGPCLMLGPVIDELAKDLGDKVKIGKLNVDENQKTSQSQQYF</sequence>
<feature type="domain" description="Thioredoxin" evidence="8">
    <location>
        <begin position="1"/>
        <end position="71"/>
    </location>
</feature>
<dbReference type="GO" id="GO:0015035">
    <property type="term" value="F:protein-disulfide reductase activity"/>
    <property type="evidence" value="ECO:0007669"/>
    <property type="project" value="InterPro"/>
</dbReference>
<keyword evidence="5 7" id="KW-0676">Redox-active center</keyword>
<dbReference type="Proteomes" id="UP000034852">
    <property type="component" value="Unassembled WGS sequence"/>
</dbReference>
<evidence type="ECO:0000256" key="1">
    <source>
        <dbReference type="ARBA" id="ARBA00008987"/>
    </source>
</evidence>
<dbReference type="InterPro" id="IPR013766">
    <property type="entry name" value="Thioredoxin_domain"/>
</dbReference>
<dbReference type="InterPro" id="IPR036249">
    <property type="entry name" value="Thioredoxin-like_sf"/>
</dbReference>
<keyword evidence="2" id="KW-0813">Transport</keyword>
<proteinExistence type="inferred from homology"/>
<dbReference type="GO" id="GO:0005737">
    <property type="term" value="C:cytoplasm"/>
    <property type="evidence" value="ECO:0007669"/>
    <property type="project" value="TreeGrafter"/>
</dbReference>
<gene>
    <name evidence="9" type="ORF">US52_C0045G0008</name>
</gene>
<dbReference type="InterPro" id="IPR017937">
    <property type="entry name" value="Thioredoxin_CS"/>
</dbReference>
<comment type="similarity">
    <text evidence="1">Belongs to the thioredoxin family.</text>
</comment>
<dbReference type="PIRSF" id="PIRSF000077">
    <property type="entry name" value="Thioredoxin"/>
    <property type="match status" value="1"/>
</dbReference>
<keyword evidence="3" id="KW-0249">Electron transport</keyword>
<dbReference type="PATRIC" id="fig|1619087.5.peg.549"/>
<dbReference type="SUPFAM" id="SSF52833">
    <property type="entry name" value="Thioredoxin-like"/>
    <property type="match status" value="1"/>
</dbReference>
<evidence type="ECO:0000256" key="2">
    <source>
        <dbReference type="ARBA" id="ARBA00022448"/>
    </source>
</evidence>
<evidence type="ECO:0000256" key="3">
    <source>
        <dbReference type="ARBA" id="ARBA00022982"/>
    </source>
</evidence>
<evidence type="ECO:0000256" key="6">
    <source>
        <dbReference type="PIRSR" id="PIRSR000077-1"/>
    </source>
</evidence>
<keyword evidence="4 7" id="KW-1015">Disulfide bond</keyword>
<evidence type="ECO:0000313" key="9">
    <source>
        <dbReference type="EMBL" id="KKQ34833.1"/>
    </source>
</evidence>
<dbReference type="PANTHER" id="PTHR45663">
    <property type="entry name" value="GEO12009P1"/>
    <property type="match status" value="1"/>
</dbReference>
<dbReference type="EMBL" id="LBTH01000045">
    <property type="protein sequence ID" value="KKQ34833.1"/>
    <property type="molecule type" value="Genomic_DNA"/>
</dbReference>
<feature type="site" description="Contributes to redox potential value" evidence="6">
    <location>
        <position position="32"/>
    </location>
</feature>
<accession>A0A0G0GUZ4</accession>
<comment type="caution">
    <text evidence="9">The sequence shown here is derived from an EMBL/GenBank/DDBJ whole genome shotgun (WGS) entry which is preliminary data.</text>
</comment>
<feature type="active site" description="Nucleophile" evidence="6">
    <location>
        <position position="30"/>
    </location>
</feature>
<feature type="site" description="Contributes to redox potential value" evidence="6">
    <location>
        <position position="31"/>
    </location>
</feature>
<evidence type="ECO:0000259" key="8">
    <source>
        <dbReference type="PROSITE" id="PS51352"/>
    </source>
</evidence>
<name>A0A0G0GUZ4_9BACT</name>
<evidence type="ECO:0000256" key="5">
    <source>
        <dbReference type="ARBA" id="ARBA00023284"/>
    </source>
</evidence>
<dbReference type="AlphaFoldDB" id="A0A0G0GUZ4"/>
<evidence type="ECO:0000313" key="10">
    <source>
        <dbReference type="Proteomes" id="UP000034852"/>
    </source>
</evidence>
<feature type="site" description="Deprotonates C-terminal active site Cys" evidence="6">
    <location>
        <position position="24"/>
    </location>
</feature>
<dbReference type="PANTHER" id="PTHR45663:SF11">
    <property type="entry name" value="GEO12009P1"/>
    <property type="match status" value="1"/>
</dbReference>
<dbReference type="Gene3D" id="3.40.30.10">
    <property type="entry name" value="Glutaredoxin"/>
    <property type="match status" value="1"/>
</dbReference>
<dbReference type="PROSITE" id="PS51352">
    <property type="entry name" value="THIOREDOXIN_2"/>
    <property type="match status" value="1"/>
</dbReference>
<evidence type="ECO:0000256" key="4">
    <source>
        <dbReference type="ARBA" id="ARBA00023157"/>
    </source>
</evidence>
<dbReference type="Pfam" id="PF00085">
    <property type="entry name" value="Thioredoxin"/>
    <property type="match status" value="1"/>
</dbReference>
<protein>
    <submittedName>
        <fullName evidence="9">Thioredoxin</fullName>
    </submittedName>
</protein>